<dbReference type="OrthoDB" id="6590090at2"/>
<dbReference type="PANTHER" id="PTHR36572">
    <property type="entry name" value="DNA DAMAGE-INDUCIBLE PROTEIN I-RELATED"/>
    <property type="match status" value="1"/>
</dbReference>
<comment type="caution">
    <text evidence="1">The sequence shown here is derived from an EMBL/GenBank/DDBJ whole genome shotgun (WGS) entry which is preliminary data.</text>
</comment>
<reference evidence="1 2" key="1">
    <citation type="submission" date="2019-09" db="EMBL/GenBank/DDBJ databases">
        <authorList>
            <person name="Li Y."/>
        </authorList>
    </citation>
    <scope>NUCLEOTIDE SEQUENCE [LARGE SCALE GENOMIC DNA]</scope>
    <source>
        <strain evidence="1 2">L3-3HA</strain>
    </source>
</reference>
<dbReference type="Gene3D" id="3.30.910.10">
    <property type="entry name" value="DinI-like"/>
    <property type="match status" value="1"/>
</dbReference>
<accession>A0A5J5G387</accession>
<dbReference type="RefSeq" id="WP_150434461.1">
    <property type="nucleotide sequence ID" value="NZ_VYKJ01000003.1"/>
</dbReference>
<dbReference type="GO" id="GO:0009432">
    <property type="term" value="P:SOS response"/>
    <property type="evidence" value="ECO:0007669"/>
    <property type="project" value="TreeGrafter"/>
</dbReference>
<protein>
    <submittedName>
        <fullName evidence="1">DNA damage-inducible protein I</fullName>
    </submittedName>
</protein>
<dbReference type="PANTHER" id="PTHR36572:SF2">
    <property type="entry name" value="DNA DAMAGE-INDUCIBLE PROTEIN I"/>
    <property type="match status" value="1"/>
</dbReference>
<name>A0A5J5G387_9GAMM</name>
<evidence type="ECO:0000313" key="2">
    <source>
        <dbReference type="Proteomes" id="UP000335415"/>
    </source>
</evidence>
<keyword evidence="2" id="KW-1185">Reference proteome</keyword>
<dbReference type="SUPFAM" id="SSF54857">
    <property type="entry name" value="DNA damage-inducible protein DinI"/>
    <property type="match status" value="1"/>
</dbReference>
<proteinExistence type="predicted"/>
<evidence type="ECO:0000313" key="1">
    <source>
        <dbReference type="EMBL" id="KAA9001190.1"/>
    </source>
</evidence>
<dbReference type="NCBIfam" id="NF007893">
    <property type="entry name" value="PRK10597.1"/>
    <property type="match status" value="1"/>
</dbReference>
<dbReference type="Proteomes" id="UP000335415">
    <property type="component" value="Unassembled WGS sequence"/>
</dbReference>
<sequence length="79" mass="8772">MRVEVTLAKTAPLPPGALEALTSELSRRVQQHYPDTPVQIRYAGSNQLVVLGGNKDDKEQISAILQETWESADDWFFSG</sequence>
<dbReference type="AlphaFoldDB" id="A0A5J5G387"/>
<dbReference type="Pfam" id="PF06183">
    <property type="entry name" value="DinI"/>
    <property type="match status" value="1"/>
</dbReference>
<dbReference type="EMBL" id="VYKJ01000003">
    <property type="protein sequence ID" value="KAA9001190.1"/>
    <property type="molecule type" value="Genomic_DNA"/>
</dbReference>
<dbReference type="InterPro" id="IPR010391">
    <property type="entry name" value="DNA_damage-inducible_DinI-like"/>
</dbReference>
<organism evidence="1 2">
    <name type="scientific">Affinibrenneria salicis</name>
    <dbReference type="NCBI Taxonomy" id="2590031"/>
    <lineage>
        <taxon>Bacteria</taxon>
        <taxon>Pseudomonadati</taxon>
        <taxon>Pseudomonadota</taxon>
        <taxon>Gammaproteobacteria</taxon>
        <taxon>Enterobacterales</taxon>
        <taxon>Pectobacteriaceae</taxon>
        <taxon>Affinibrenneria</taxon>
    </lineage>
</organism>
<gene>
    <name evidence="1" type="primary">dinI</name>
    <name evidence="1" type="ORF">FJU30_08070</name>
</gene>
<dbReference type="InterPro" id="IPR036687">
    <property type="entry name" value="DinI-like_sf"/>
</dbReference>